<sequence length="88" mass="10011">MEWLDKIKDFPNLIQQEPRYGYLVVAGLLLIWLVGVICGWKWTYSRPGSTGGNFWMNLLGPKTFRFWLGVILAVGIGLSLYLFSISGK</sequence>
<evidence type="ECO:0008006" key="12">
    <source>
        <dbReference type="Google" id="ProtNLM"/>
    </source>
</evidence>
<dbReference type="EMBL" id="MNQV01000192">
    <property type="protein sequence ID" value="OKZ47721.1"/>
    <property type="molecule type" value="Genomic_DNA"/>
</dbReference>
<dbReference type="EMBL" id="QRKA01000001">
    <property type="protein sequence ID" value="RHH82949.1"/>
    <property type="molecule type" value="Genomic_DNA"/>
</dbReference>
<name>A0A1Q6J3Y0_PHOVU</name>
<evidence type="ECO:0000313" key="2">
    <source>
        <dbReference type="EMBL" id="KAB6573782.1"/>
    </source>
</evidence>
<dbReference type="Pfam" id="PF15562">
    <property type="entry name" value="Imm17"/>
    <property type="match status" value="1"/>
</dbReference>
<dbReference type="Proteomes" id="UP000283713">
    <property type="component" value="Unassembled WGS sequence"/>
</dbReference>
<comment type="caution">
    <text evidence="3">The sequence shown here is derived from an EMBL/GenBank/DDBJ whole genome shotgun (WGS) entry which is preliminary data.</text>
</comment>
<protein>
    <recommendedName>
        <fullName evidence="12">Immunity protein 17</fullName>
    </recommendedName>
</protein>
<gene>
    <name evidence="3" type="ORF">BHV80_10405</name>
    <name evidence="6" type="ORF">DW193_00070</name>
    <name evidence="5" type="ORF">DWV70_01950</name>
    <name evidence="4" type="ORF">DXC44_19245</name>
    <name evidence="2" type="ORF">GAY76_09740</name>
</gene>
<dbReference type="Proteomes" id="UP000462922">
    <property type="component" value="Unassembled WGS sequence"/>
</dbReference>
<evidence type="ECO:0000313" key="3">
    <source>
        <dbReference type="EMBL" id="OKZ47721.1"/>
    </source>
</evidence>
<dbReference type="EMBL" id="QSAI01000002">
    <property type="protein sequence ID" value="RGW50478.1"/>
    <property type="molecule type" value="Genomic_DNA"/>
</dbReference>
<evidence type="ECO:0000313" key="5">
    <source>
        <dbReference type="EMBL" id="RGW50478.1"/>
    </source>
</evidence>
<evidence type="ECO:0000313" key="4">
    <source>
        <dbReference type="EMBL" id="RGL81753.1"/>
    </source>
</evidence>
<dbReference type="Proteomes" id="UP000186631">
    <property type="component" value="Unassembled WGS sequence"/>
</dbReference>
<dbReference type="AlphaFoldDB" id="A0A1Q6J3Y0"/>
<dbReference type="EMBL" id="WDAX01000019">
    <property type="protein sequence ID" value="KAB6573782.1"/>
    <property type="molecule type" value="Genomic_DNA"/>
</dbReference>
<evidence type="ECO:0000313" key="7">
    <source>
        <dbReference type="Proteomes" id="UP000186631"/>
    </source>
</evidence>
<keyword evidence="1" id="KW-1133">Transmembrane helix</keyword>
<accession>A0A1Q6J3Y0</accession>
<reference evidence="8 9" key="2">
    <citation type="submission" date="2018-08" db="EMBL/GenBank/DDBJ databases">
        <title>A genome reference for cultivated species of the human gut microbiota.</title>
        <authorList>
            <person name="Zou Y."/>
            <person name="Xue W."/>
            <person name="Luo G."/>
        </authorList>
    </citation>
    <scope>NUCLEOTIDE SEQUENCE [LARGE SCALE GENOMIC DNA]</scope>
    <source>
        <strain evidence="5 10">AF12-25</strain>
        <strain evidence="6 9">AM16-6</strain>
        <strain evidence="4 8">TF05-18</strain>
    </source>
</reference>
<evidence type="ECO:0000313" key="10">
    <source>
        <dbReference type="Proteomes" id="UP000285469"/>
    </source>
</evidence>
<organism evidence="3 7">
    <name type="scientific">Phocaeicola vulgatus</name>
    <name type="common">Bacteroides vulgatus</name>
    <dbReference type="NCBI Taxonomy" id="821"/>
    <lineage>
        <taxon>Bacteria</taxon>
        <taxon>Pseudomonadati</taxon>
        <taxon>Bacteroidota</taxon>
        <taxon>Bacteroidia</taxon>
        <taxon>Bacteroidales</taxon>
        <taxon>Bacteroidaceae</taxon>
        <taxon>Phocaeicola</taxon>
    </lineage>
</organism>
<dbReference type="Proteomes" id="UP000285469">
    <property type="component" value="Unassembled WGS sequence"/>
</dbReference>
<reference evidence="2 11" key="3">
    <citation type="journal article" date="2019" name="Nat. Med.">
        <title>A library of human gut bacterial isolates paired with longitudinal multiomics data enables mechanistic microbiome research.</title>
        <authorList>
            <person name="Poyet M."/>
            <person name="Groussin M."/>
            <person name="Gibbons S.M."/>
            <person name="Avila-Pacheco J."/>
            <person name="Jiang X."/>
            <person name="Kearney S.M."/>
            <person name="Perrotta A.R."/>
            <person name="Berdy B."/>
            <person name="Zhao S."/>
            <person name="Lieberman T.D."/>
            <person name="Swanson P.K."/>
            <person name="Smith M."/>
            <person name="Roesemann S."/>
            <person name="Alexander J.E."/>
            <person name="Rich S.A."/>
            <person name="Livny J."/>
            <person name="Vlamakis H."/>
            <person name="Clish C."/>
            <person name="Bullock K."/>
            <person name="Deik A."/>
            <person name="Scott J."/>
            <person name="Pierce K.A."/>
            <person name="Xavier R.J."/>
            <person name="Alm E.J."/>
        </authorList>
    </citation>
    <scope>NUCLEOTIDE SEQUENCE [LARGE SCALE GENOMIC DNA]</scope>
    <source>
        <strain evidence="2 11">BIOML-A110</strain>
    </source>
</reference>
<evidence type="ECO:0000313" key="9">
    <source>
        <dbReference type="Proteomes" id="UP000283713"/>
    </source>
</evidence>
<dbReference type="InterPro" id="IPR029087">
    <property type="entry name" value="Imm17"/>
</dbReference>
<evidence type="ECO:0000313" key="6">
    <source>
        <dbReference type="EMBL" id="RHH82949.1"/>
    </source>
</evidence>
<dbReference type="RefSeq" id="WP_004328542.1">
    <property type="nucleotide sequence ID" value="NZ_DAWEQP010000060.1"/>
</dbReference>
<dbReference type="GeneID" id="98672173"/>
<evidence type="ECO:0000313" key="11">
    <source>
        <dbReference type="Proteomes" id="UP000462922"/>
    </source>
</evidence>
<feature type="transmembrane region" description="Helical" evidence="1">
    <location>
        <begin position="20"/>
        <end position="44"/>
    </location>
</feature>
<dbReference type="Proteomes" id="UP000261278">
    <property type="component" value="Unassembled WGS sequence"/>
</dbReference>
<reference evidence="3 7" key="1">
    <citation type="journal article" date="2016" name="Nat. Biotechnol.">
        <title>Measurement of bacterial replication rates in microbial communities.</title>
        <authorList>
            <person name="Brown C.T."/>
            <person name="Olm M.R."/>
            <person name="Thomas B.C."/>
            <person name="Banfield J.F."/>
        </authorList>
    </citation>
    <scope>NUCLEOTIDE SEQUENCE [LARGE SCALE GENOMIC DNA]</scope>
    <source>
        <strain evidence="3">42_262</strain>
    </source>
</reference>
<keyword evidence="1" id="KW-0472">Membrane</keyword>
<evidence type="ECO:0000313" key="8">
    <source>
        <dbReference type="Proteomes" id="UP000261278"/>
    </source>
</evidence>
<keyword evidence="1" id="KW-0812">Transmembrane</keyword>
<feature type="transmembrane region" description="Helical" evidence="1">
    <location>
        <begin position="64"/>
        <end position="83"/>
    </location>
</feature>
<proteinExistence type="predicted"/>
<dbReference type="EMBL" id="QSSN01000033">
    <property type="protein sequence ID" value="RGL81753.1"/>
    <property type="molecule type" value="Genomic_DNA"/>
</dbReference>
<evidence type="ECO:0000256" key="1">
    <source>
        <dbReference type="SAM" id="Phobius"/>
    </source>
</evidence>